<evidence type="ECO:0000313" key="1">
    <source>
        <dbReference type="EMBL" id="GAQ23881.1"/>
    </source>
</evidence>
<keyword evidence="2" id="KW-1185">Reference proteome</keyword>
<evidence type="ECO:0000313" key="2">
    <source>
        <dbReference type="Proteomes" id="UP000056209"/>
    </source>
</evidence>
<organism evidence="1 2">
    <name type="scientific">Deinococcus grandis</name>
    <dbReference type="NCBI Taxonomy" id="57498"/>
    <lineage>
        <taxon>Bacteria</taxon>
        <taxon>Thermotogati</taxon>
        <taxon>Deinococcota</taxon>
        <taxon>Deinococci</taxon>
        <taxon>Deinococcales</taxon>
        <taxon>Deinococcaceae</taxon>
        <taxon>Deinococcus</taxon>
    </lineage>
</organism>
<sequence>MPSDPPTAPAPPLDDSAAQLIIEEQRGRPSYRTLLQLAHQGWDARAASRDADESLAWFDEATPENDPGRARAQQAAEQASATLTDLNLQAAAHARRMIRALNVPRPHVDPLVRRLLQTAEHEITLRPLRAAQRRPAPGDAVSARPTAPTLTVEEAHIVQLQRQEQNAVAAAFLRPRERDSHLGTTADPDTTTLLEAEQDRHRHALLAARYILTGPESLARHHAQLASDAEDTYQTISRAINRARLHNREGLMFQDGDRWTARLPDHDDPDQARPAPFAFHLDLRWATGGLALQVEPGSAAHLERTTGIRVGQGWASLARWIHDEHARQQESGGGSGRRAPLDQLIWRENDGHLRLRTGLDREYPGLIAALEALRVTLRPA</sequence>
<dbReference type="OrthoDB" id="67153at2"/>
<dbReference type="RefSeq" id="WP_058980012.1">
    <property type="nucleotide sequence ID" value="NZ_BCMS01000006.1"/>
</dbReference>
<name>A0A117DPR1_9DEIO</name>
<dbReference type="Proteomes" id="UP000056209">
    <property type="component" value="Unassembled WGS sequence"/>
</dbReference>
<comment type="caution">
    <text evidence="1">The sequence shown here is derived from an EMBL/GenBank/DDBJ whole genome shotgun (WGS) entry which is preliminary data.</text>
</comment>
<dbReference type="EMBL" id="BCMS01000006">
    <property type="protein sequence ID" value="GAQ23881.1"/>
    <property type="molecule type" value="Genomic_DNA"/>
</dbReference>
<dbReference type="AlphaFoldDB" id="A0A117DPR1"/>
<gene>
    <name evidence="1" type="ORF">DEIGR_400014</name>
</gene>
<accession>A0A117DPR1</accession>
<protein>
    <submittedName>
        <fullName evidence="1">Uncharacterized protein</fullName>
    </submittedName>
</protein>
<proteinExistence type="predicted"/>
<reference evidence="2" key="1">
    <citation type="submission" date="2015-11" db="EMBL/GenBank/DDBJ databases">
        <title>Draft Genome Sequence of the Radioresistant Bacterium Deinococcus grandis, Isolated from Freshwater Fish in Japan.</title>
        <authorList>
            <person name="Satoh K."/>
            <person name="Onodera T."/>
            <person name="Omoso K."/>
            <person name="Takeda-Yano K."/>
            <person name="Katayama T."/>
            <person name="Oono Y."/>
            <person name="Narumi I."/>
        </authorList>
    </citation>
    <scope>NUCLEOTIDE SEQUENCE [LARGE SCALE GENOMIC DNA]</scope>
    <source>
        <strain evidence="2">ATCC 43672</strain>
    </source>
</reference>